<dbReference type="Pfam" id="PF09351">
    <property type="entry name" value="DUF1993"/>
    <property type="match status" value="1"/>
</dbReference>
<sequence>MTVQDTLVHYLERLTALMEKIERHDTAEHGILQASLAPDMFPLHTQARIAANFALRACCRLARVPEVCFDAGDDRGDGQVNRYASVREQLDRSREFILTLSIPRDPVDSPPGEDTAGHAAISLPMDEYIQAFALPNFFFHLSMVYAIARAEGVPLGKEDFDGYHRYPPGFSFLQ</sequence>
<dbReference type="OMA" id="YDRINRT"/>
<protein>
    <recommendedName>
        <fullName evidence="3">DUF1993 domain-containing protein</fullName>
    </recommendedName>
</protein>
<dbReference type="RefSeq" id="WP_013333436.1">
    <property type="nucleotide sequence ID" value="NZ_CP087224.1"/>
</dbReference>
<dbReference type="PANTHER" id="PTHR36922">
    <property type="entry name" value="BLL2446 PROTEIN"/>
    <property type="match status" value="1"/>
</dbReference>
<dbReference type="PANTHER" id="PTHR36922:SF1">
    <property type="entry name" value="DUF1993 DOMAIN-CONTAINING PROTEIN"/>
    <property type="match status" value="1"/>
</dbReference>
<comment type="caution">
    <text evidence="1">The sequence shown here is derived from an EMBL/GenBank/DDBJ whole genome shotgun (WGS) entry which is preliminary data.</text>
</comment>
<dbReference type="PATRIC" id="fig|2746.7.peg.3564"/>
<dbReference type="EMBL" id="MAJD01000002">
    <property type="protein sequence ID" value="OBX34410.1"/>
    <property type="molecule type" value="Genomic_DNA"/>
</dbReference>
<gene>
    <name evidence="1" type="ORF">A8U91_03463</name>
</gene>
<organism evidence="1 2">
    <name type="scientific">Halomonas elongata</name>
    <dbReference type="NCBI Taxonomy" id="2746"/>
    <lineage>
        <taxon>Bacteria</taxon>
        <taxon>Pseudomonadati</taxon>
        <taxon>Pseudomonadota</taxon>
        <taxon>Gammaproteobacteria</taxon>
        <taxon>Oceanospirillales</taxon>
        <taxon>Halomonadaceae</taxon>
        <taxon>Halomonas</taxon>
    </lineage>
</organism>
<dbReference type="InterPro" id="IPR034660">
    <property type="entry name" value="DinB/YfiT-like"/>
</dbReference>
<name>A0A1B8NWN5_HALEL</name>
<evidence type="ECO:0008006" key="3">
    <source>
        <dbReference type="Google" id="ProtNLM"/>
    </source>
</evidence>
<dbReference type="GeneID" id="91011078"/>
<dbReference type="InterPro" id="IPR018531">
    <property type="entry name" value="DUF1993"/>
</dbReference>
<accession>A0A1B8NWN5</accession>
<evidence type="ECO:0000313" key="2">
    <source>
        <dbReference type="Proteomes" id="UP000092504"/>
    </source>
</evidence>
<dbReference type="Gene3D" id="1.20.120.450">
    <property type="entry name" value="dinb family like domain"/>
    <property type="match status" value="1"/>
</dbReference>
<dbReference type="Proteomes" id="UP000092504">
    <property type="component" value="Unassembled WGS sequence"/>
</dbReference>
<dbReference type="SUPFAM" id="SSF109854">
    <property type="entry name" value="DinB/YfiT-like putative metalloenzymes"/>
    <property type="match status" value="1"/>
</dbReference>
<evidence type="ECO:0000313" key="1">
    <source>
        <dbReference type="EMBL" id="OBX34410.1"/>
    </source>
</evidence>
<proteinExistence type="predicted"/>
<dbReference type="AlphaFoldDB" id="A0A1B8NWN5"/>
<reference evidence="1 2" key="1">
    <citation type="submission" date="2016-06" db="EMBL/GenBank/DDBJ databases">
        <title>Genome sequence of halotolerant plant growth promoting strain of Halomonas elongata HEK1 isolated from salterns of Rann of Kutch, Gujarat, India.</title>
        <authorList>
            <person name="Gaba S."/>
            <person name="Singh R.N."/>
            <person name="Abrol S."/>
            <person name="Kaushik R."/>
            <person name="Saxena A.K."/>
        </authorList>
    </citation>
    <scope>NUCLEOTIDE SEQUENCE [LARGE SCALE GENOMIC DNA]</scope>
    <source>
        <strain evidence="1 2">HEK1</strain>
    </source>
</reference>